<dbReference type="PANTHER" id="PTHR36805:SF7">
    <property type="entry name" value="AGENET DOMAIN-CONTAINING PROTEIN"/>
    <property type="match status" value="1"/>
</dbReference>
<reference evidence="2" key="1">
    <citation type="journal article" date="2013" name="Nat. Commun.">
        <title>Whole-genome sequencing of Oryza brachyantha reveals mechanisms underlying Oryza genome evolution.</title>
        <authorList>
            <person name="Chen J."/>
            <person name="Huang Q."/>
            <person name="Gao D."/>
            <person name="Wang J."/>
            <person name="Lang Y."/>
            <person name="Liu T."/>
            <person name="Li B."/>
            <person name="Bai Z."/>
            <person name="Luis Goicoechea J."/>
            <person name="Liang C."/>
            <person name="Chen C."/>
            <person name="Zhang W."/>
            <person name="Sun S."/>
            <person name="Liao Y."/>
            <person name="Zhang X."/>
            <person name="Yang L."/>
            <person name="Song C."/>
            <person name="Wang M."/>
            <person name="Shi J."/>
            <person name="Liu G."/>
            <person name="Liu J."/>
            <person name="Zhou H."/>
            <person name="Zhou W."/>
            <person name="Yu Q."/>
            <person name="An N."/>
            <person name="Chen Y."/>
            <person name="Cai Q."/>
            <person name="Wang B."/>
            <person name="Liu B."/>
            <person name="Min J."/>
            <person name="Huang Y."/>
            <person name="Wu H."/>
            <person name="Li Z."/>
            <person name="Zhang Y."/>
            <person name="Yin Y."/>
            <person name="Song W."/>
            <person name="Jiang J."/>
            <person name="Jackson S.A."/>
            <person name="Wing R.A."/>
            <person name="Wang J."/>
            <person name="Chen M."/>
        </authorList>
    </citation>
    <scope>NUCLEOTIDE SEQUENCE [LARGE SCALE GENOMIC DNA]</scope>
    <source>
        <strain evidence="2">cv. IRGC 101232</strain>
    </source>
</reference>
<feature type="compositionally biased region" description="Polar residues" evidence="1">
    <location>
        <begin position="83"/>
        <end position="92"/>
    </location>
</feature>
<accession>J3M3U4</accession>
<proteinExistence type="predicted"/>
<dbReference type="STRING" id="4533.J3M3U4"/>
<dbReference type="HOGENOM" id="CLU_1799445_0_0_1"/>
<feature type="region of interest" description="Disordered" evidence="1">
    <location>
        <begin position="56"/>
        <end position="121"/>
    </location>
</feature>
<keyword evidence="3" id="KW-1185">Reference proteome</keyword>
<reference evidence="2" key="2">
    <citation type="submission" date="2013-04" db="UniProtKB">
        <authorList>
            <consortium name="EnsemblPlants"/>
        </authorList>
    </citation>
    <scope>IDENTIFICATION</scope>
</reference>
<protein>
    <submittedName>
        <fullName evidence="2">Uncharacterized protein</fullName>
    </submittedName>
</protein>
<name>J3M3U4_ORYBR</name>
<dbReference type="EnsemblPlants" id="OB05G12680.1">
    <property type="protein sequence ID" value="OB05G12680.1"/>
    <property type="gene ID" value="OB05G12680"/>
</dbReference>
<sequence>MKVQLLKPPLGEGRCYPAYCKDIRPALNWCLVEGWTVPLSQANGRCWYAARLIHHRSDTDKSSSDEEATSDDDEEEARKSLKRSSNTSQEAPESSRKFLKRSDKSQESPGSSSLEISSDATATCRLNSQPATIATTSGILRPSI</sequence>
<dbReference type="PANTHER" id="PTHR36805">
    <property type="entry name" value="AGENET DOMAIN-CONTAINING PROTEIN"/>
    <property type="match status" value="1"/>
</dbReference>
<evidence type="ECO:0000313" key="2">
    <source>
        <dbReference type="EnsemblPlants" id="OB05G12680.1"/>
    </source>
</evidence>
<dbReference type="Gramene" id="OB05G12680.1">
    <property type="protein sequence ID" value="OB05G12680.1"/>
    <property type="gene ID" value="OB05G12680"/>
</dbReference>
<organism evidence="2">
    <name type="scientific">Oryza brachyantha</name>
    <name type="common">malo sina</name>
    <dbReference type="NCBI Taxonomy" id="4533"/>
    <lineage>
        <taxon>Eukaryota</taxon>
        <taxon>Viridiplantae</taxon>
        <taxon>Streptophyta</taxon>
        <taxon>Embryophyta</taxon>
        <taxon>Tracheophyta</taxon>
        <taxon>Spermatophyta</taxon>
        <taxon>Magnoliopsida</taxon>
        <taxon>Liliopsida</taxon>
        <taxon>Poales</taxon>
        <taxon>Poaceae</taxon>
        <taxon>BOP clade</taxon>
        <taxon>Oryzoideae</taxon>
        <taxon>Oryzeae</taxon>
        <taxon>Oryzinae</taxon>
        <taxon>Oryza</taxon>
    </lineage>
</organism>
<feature type="compositionally biased region" description="Acidic residues" evidence="1">
    <location>
        <begin position="65"/>
        <end position="75"/>
    </location>
</feature>
<evidence type="ECO:0000256" key="1">
    <source>
        <dbReference type="SAM" id="MobiDB-lite"/>
    </source>
</evidence>
<dbReference type="Proteomes" id="UP000006038">
    <property type="component" value="Chromosome 5"/>
</dbReference>
<feature type="compositionally biased region" description="Basic and acidic residues" evidence="1">
    <location>
        <begin position="93"/>
        <end position="106"/>
    </location>
</feature>
<dbReference type="AlphaFoldDB" id="J3M3U4"/>
<evidence type="ECO:0000313" key="3">
    <source>
        <dbReference type="Proteomes" id="UP000006038"/>
    </source>
</evidence>
<feature type="compositionally biased region" description="Low complexity" evidence="1">
    <location>
        <begin position="107"/>
        <end position="118"/>
    </location>
</feature>